<sequence length="569" mass="62423">MHHQSEEDQRKEENANGEKHKPAEIVIDPAQIVTNGVSTPSLTTHTYSEALAVVGQGWFHTILLFVTGLCLMSVVNETVNVGFIISAAECDLDLTFSDKGVLNGAGFLGVVSSSYLWGFLSDTWGRRRVLLLASTGAFITSILSTFSPHVWVLIGARFLVGVFISGNAATSYAYLAEFHGEASRAKVISWAAMFMAIGLIFLPSLAWLIIPLDGRFELHLLGMRYAMWRIYLLLCSTELLLIIAGLLYLPESGKFLLTNGHREKVVQILAKIYHLNQGKPEHTFPVKSITLDAIDAVYADEMQRRSNLGLRYLWQQTVPLFRAPLLWHTLKASVLMFGLFATSSGLFLWIPDILNTYVQHEDMQLCDVIALMHANKTAARADSPTAPSCPIAINANIFLITSAMGVVFLACYILNGFIINRVGKTTLLNAWFVVCGICGLAILWTSDFYLTLILIAAFVSSGCLGGVLSAISVDLFPTNYRAMAMCLILMTGRFGAMAGSNIIAYLLTYNCNLIFILFGGSLLAGFKYGTRSGILPSKRNGLAKQRKDAGCHCARHAPSSQRHNANELM</sequence>
<dbReference type="Gene3D" id="1.20.1250.20">
    <property type="entry name" value="MFS general substrate transporter like domains"/>
    <property type="match status" value="1"/>
</dbReference>
<dbReference type="AlphaFoldDB" id="A0A182MA18"/>
<evidence type="ECO:0000256" key="6">
    <source>
        <dbReference type="SAM" id="MobiDB-lite"/>
    </source>
</evidence>
<evidence type="ECO:0000259" key="8">
    <source>
        <dbReference type="PROSITE" id="PS50850"/>
    </source>
</evidence>
<feature type="transmembrane region" description="Helical" evidence="7">
    <location>
        <begin position="332"/>
        <end position="350"/>
    </location>
</feature>
<feature type="transmembrane region" description="Helical" evidence="7">
    <location>
        <begin position="152"/>
        <end position="175"/>
    </location>
</feature>
<feature type="transmembrane region" description="Helical" evidence="7">
    <location>
        <begin position="426"/>
        <end position="444"/>
    </location>
</feature>
<comment type="subcellular location">
    <subcellularLocation>
        <location evidence="1">Membrane</location>
        <topology evidence="1">Multi-pass membrane protein</topology>
    </subcellularLocation>
</comment>
<dbReference type="EnsemblMetazoa" id="ACUA013164-RA">
    <property type="protein sequence ID" value="ACUA013164-PA"/>
    <property type="gene ID" value="ACUA013164"/>
</dbReference>
<accession>A0A182MA18</accession>
<evidence type="ECO:0000256" key="5">
    <source>
        <dbReference type="ARBA" id="ARBA00023136"/>
    </source>
</evidence>
<evidence type="ECO:0000256" key="3">
    <source>
        <dbReference type="ARBA" id="ARBA00022692"/>
    </source>
</evidence>
<feature type="domain" description="Major facilitator superfamily (MFS) profile" evidence="8">
    <location>
        <begin position="62"/>
        <end position="537"/>
    </location>
</feature>
<dbReference type="Proteomes" id="UP000075883">
    <property type="component" value="Unassembled WGS sequence"/>
</dbReference>
<dbReference type="Pfam" id="PF07690">
    <property type="entry name" value="MFS_1"/>
    <property type="match status" value="1"/>
</dbReference>
<proteinExistence type="predicted"/>
<feature type="transmembrane region" description="Helical" evidence="7">
    <location>
        <begin position="230"/>
        <end position="249"/>
    </location>
</feature>
<keyword evidence="4 7" id="KW-1133">Transmembrane helix</keyword>
<feature type="transmembrane region" description="Helical" evidence="7">
    <location>
        <begin position="483"/>
        <end position="507"/>
    </location>
</feature>
<keyword evidence="5 7" id="KW-0472">Membrane</keyword>
<dbReference type="PROSITE" id="PS50850">
    <property type="entry name" value="MFS"/>
    <property type="match status" value="1"/>
</dbReference>
<feature type="transmembrane region" description="Helical" evidence="7">
    <location>
        <begin position="100"/>
        <end position="117"/>
    </location>
</feature>
<evidence type="ECO:0000313" key="9">
    <source>
        <dbReference type="EnsemblMetazoa" id="ACUA013164-PA"/>
    </source>
</evidence>
<evidence type="ECO:0000256" key="7">
    <source>
        <dbReference type="SAM" id="Phobius"/>
    </source>
</evidence>
<evidence type="ECO:0000256" key="1">
    <source>
        <dbReference type="ARBA" id="ARBA00004141"/>
    </source>
</evidence>
<reference evidence="10" key="1">
    <citation type="submission" date="2013-09" db="EMBL/GenBank/DDBJ databases">
        <title>The Genome Sequence of Anopheles culicifacies species A.</title>
        <authorList>
            <consortium name="The Broad Institute Genomics Platform"/>
            <person name="Neafsey D.E."/>
            <person name="Besansky N."/>
            <person name="Howell P."/>
            <person name="Walton C."/>
            <person name="Young S.K."/>
            <person name="Zeng Q."/>
            <person name="Gargeya S."/>
            <person name="Fitzgerald M."/>
            <person name="Haas B."/>
            <person name="Abouelleil A."/>
            <person name="Allen A.W."/>
            <person name="Alvarado L."/>
            <person name="Arachchi H.M."/>
            <person name="Berlin A.M."/>
            <person name="Chapman S.B."/>
            <person name="Gainer-Dewar J."/>
            <person name="Goldberg J."/>
            <person name="Griggs A."/>
            <person name="Gujja S."/>
            <person name="Hansen M."/>
            <person name="Howarth C."/>
            <person name="Imamovic A."/>
            <person name="Ireland A."/>
            <person name="Larimer J."/>
            <person name="McCowan C."/>
            <person name="Murphy C."/>
            <person name="Pearson M."/>
            <person name="Poon T.W."/>
            <person name="Priest M."/>
            <person name="Roberts A."/>
            <person name="Saif S."/>
            <person name="Shea T."/>
            <person name="Sisk P."/>
            <person name="Sykes S."/>
            <person name="Wortman J."/>
            <person name="Nusbaum C."/>
            <person name="Birren B."/>
        </authorList>
    </citation>
    <scope>NUCLEOTIDE SEQUENCE [LARGE SCALE GENOMIC DNA]</scope>
    <source>
        <strain evidence="10">A-37</strain>
    </source>
</reference>
<dbReference type="PANTHER" id="PTHR23511">
    <property type="entry name" value="SYNAPTIC VESICLE GLYCOPROTEIN 2"/>
    <property type="match status" value="1"/>
</dbReference>
<feature type="transmembrane region" description="Helical" evidence="7">
    <location>
        <begin position="129"/>
        <end position="146"/>
    </location>
</feature>
<dbReference type="InterPro" id="IPR011701">
    <property type="entry name" value="MFS"/>
</dbReference>
<dbReference type="InterPro" id="IPR036259">
    <property type="entry name" value="MFS_trans_sf"/>
</dbReference>
<evidence type="ECO:0000313" key="10">
    <source>
        <dbReference type="Proteomes" id="UP000075883"/>
    </source>
</evidence>
<dbReference type="PANTHER" id="PTHR23511:SF35">
    <property type="entry name" value="MAJOR FACILITATOR SUPERFAMILY (MFS) PROFILE DOMAIN-CONTAINING PROTEIN"/>
    <property type="match status" value="1"/>
</dbReference>
<dbReference type="GO" id="GO:0022857">
    <property type="term" value="F:transmembrane transporter activity"/>
    <property type="evidence" value="ECO:0007669"/>
    <property type="project" value="InterPro"/>
</dbReference>
<feature type="transmembrane region" description="Helical" evidence="7">
    <location>
        <begin position="513"/>
        <end position="530"/>
    </location>
</feature>
<keyword evidence="10" id="KW-1185">Reference proteome</keyword>
<feature type="transmembrane region" description="Helical" evidence="7">
    <location>
        <begin position="391"/>
        <end position="414"/>
    </location>
</feature>
<dbReference type="SUPFAM" id="SSF103473">
    <property type="entry name" value="MFS general substrate transporter"/>
    <property type="match status" value="1"/>
</dbReference>
<dbReference type="VEuPathDB" id="VectorBase:ACUA013164"/>
<keyword evidence="3 7" id="KW-0812">Transmembrane</keyword>
<organism evidence="9 10">
    <name type="scientific">Anopheles culicifacies</name>
    <dbReference type="NCBI Taxonomy" id="139723"/>
    <lineage>
        <taxon>Eukaryota</taxon>
        <taxon>Metazoa</taxon>
        <taxon>Ecdysozoa</taxon>
        <taxon>Arthropoda</taxon>
        <taxon>Hexapoda</taxon>
        <taxon>Insecta</taxon>
        <taxon>Pterygota</taxon>
        <taxon>Neoptera</taxon>
        <taxon>Endopterygota</taxon>
        <taxon>Diptera</taxon>
        <taxon>Nematocera</taxon>
        <taxon>Culicoidea</taxon>
        <taxon>Culicidae</taxon>
        <taxon>Anophelinae</taxon>
        <taxon>Anopheles</taxon>
        <taxon>culicifacies species complex</taxon>
    </lineage>
</organism>
<feature type="transmembrane region" description="Helical" evidence="7">
    <location>
        <begin position="450"/>
        <end position="471"/>
    </location>
</feature>
<reference evidence="9" key="2">
    <citation type="submission" date="2020-05" db="UniProtKB">
        <authorList>
            <consortium name="EnsemblMetazoa"/>
        </authorList>
    </citation>
    <scope>IDENTIFICATION</scope>
    <source>
        <strain evidence="9">A-37</strain>
    </source>
</reference>
<dbReference type="EMBL" id="AXCM01000255">
    <property type="status" value="NOT_ANNOTATED_CDS"/>
    <property type="molecule type" value="Genomic_DNA"/>
</dbReference>
<dbReference type="InterPro" id="IPR020846">
    <property type="entry name" value="MFS_dom"/>
</dbReference>
<feature type="region of interest" description="Disordered" evidence="6">
    <location>
        <begin position="1"/>
        <end position="21"/>
    </location>
</feature>
<keyword evidence="2" id="KW-0813">Transport</keyword>
<evidence type="ECO:0000256" key="4">
    <source>
        <dbReference type="ARBA" id="ARBA00022989"/>
    </source>
</evidence>
<feature type="transmembrane region" description="Helical" evidence="7">
    <location>
        <begin position="187"/>
        <end position="210"/>
    </location>
</feature>
<dbReference type="STRING" id="139723.A0A182MA18"/>
<protein>
    <recommendedName>
        <fullName evidence="8">Major facilitator superfamily (MFS) profile domain-containing protein</fullName>
    </recommendedName>
</protein>
<feature type="transmembrane region" description="Helical" evidence="7">
    <location>
        <begin position="62"/>
        <end position="88"/>
    </location>
</feature>
<name>A0A182MA18_9DIPT</name>
<evidence type="ECO:0000256" key="2">
    <source>
        <dbReference type="ARBA" id="ARBA00022448"/>
    </source>
</evidence>
<dbReference type="GO" id="GO:0016020">
    <property type="term" value="C:membrane"/>
    <property type="evidence" value="ECO:0007669"/>
    <property type="project" value="UniProtKB-SubCell"/>
</dbReference>